<proteinExistence type="predicted"/>
<reference evidence="1" key="1">
    <citation type="submission" date="2022-10" db="EMBL/GenBank/DDBJ databases">
        <authorList>
            <person name="Yu W.X."/>
        </authorList>
    </citation>
    <scope>NUCLEOTIDE SEQUENCE</scope>
    <source>
        <strain evidence="1">AAT</strain>
    </source>
</reference>
<gene>
    <name evidence="1" type="ORF">OM075_23370</name>
</gene>
<name>A0AAE3SIN9_9BACT</name>
<protein>
    <submittedName>
        <fullName evidence="1">Uncharacterized protein</fullName>
    </submittedName>
</protein>
<evidence type="ECO:0000313" key="2">
    <source>
        <dbReference type="Proteomes" id="UP001209229"/>
    </source>
</evidence>
<accession>A0AAE3SIN9</accession>
<dbReference type="RefSeq" id="WP_301192973.1">
    <property type="nucleotide sequence ID" value="NZ_JAPDPJ010000109.1"/>
</dbReference>
<organism evidence="1 2">
    <name type="scientific">Plebeiibacterium sediminum</name>
    <dbReference type="NCBI Taxonomy" id="2992112"/>
    <lineage>
        <taxon>Bacteria</taxon>
        <taxon>Pseudomonadati</taxon>
        <taxon>Bacteroidota</taxon>
        <taxon>Bacteroidia</taxon>
        <taxon>Marinilabiliales</taxon>
        <taxon>Marinilabiliaceae</taxon>
        <taxon>Plebeiibacterium</taxon>
    </lineage>
</organism>
<evidence type="ECO:0000313" key="1">
    <source>
        <dbReference type="EMBL" id="MCW3789423.1"/>
    </source>
</evidence>
<dbReference type="Proteomes" id="UP001209229">
    <property type="component" value="Unassembled WGS sequence"/>
</dbReference>
<keyword evidence="2" id="KW-1185">Reference proteome</keyword>
<sequence>MSAKSNISISIQEVKETAFSLKPFPEELHEVQFGKNLSFGMAFQFGIVKEKEIFKFQTNIKYLITNIEEPLIEFSNEITFHVLGLSSVIKETEDGTAEIKDDFIATIAGVCIGTSRGMLAVNTKGTEWSKYPLPILNPQQVVKEMNKPPKN</sequence>
<dbReference type="EMBL" id="JAPDPJ010000109">
    <property type="protein sequence ID" value="MCW3789423.1"/>
    <property type="molecule type" value="Genomic_DNA"/>
</dbReference>
<dbReference type="AlphaFoldDB" id="A0AAE3SIN9"/>
<comment type="caution">
    <text evidence="1">The sequence shown here is derived from an EMBL/GenBank/DDBJ whole genome shotgun (WGS) entry which is preliminary data.</text>
</comment>